<evidence type="ECO:0000313" key="1">
    <source>
        <dbReference type="EMBL" id="OBQ40069.1"/>
    </source>
</evidence>
<name>A0A1B7WSI4_APHFL</name>
<organism evidence="1 2">
    <name type="scientific">Aphanizomenon flos-aquae WA102</name>
    <dbReference type="NCBI Taxonomy" id="1710896"/>
    <lineage>
        <taxon>Bacteria</taxon>
        <taxon>Bacillati</taxon>
        <taxon>Cyanobacteriota</taxon>
        <taxon>Cyanophyceae</taxon>
        <taxon>Nostocales</taxon>
        <taxon>Aphanizomenonaceae</taxon>
        <taxon>Aphanizomenon</taxon>
    </lineage>
</organism>
<dbReference type="EMBL" id="LJOW01000182">
    <property type="protein sequence ID" value="OBQ40069.1"/>
    <property type="molecule type" value="Genomic_DNA"/>
</dbReference>
<dbReference type="Proteomes" id="UP000092093">
    <property type="component" value="Unassembled WGS sequence"/>
</dbReference>
<comment type="caution">
    <text evidence="1">The sequence shown here is derived from an EMBL/GenBank/DDBJ whole genome shotgun (WGS) entry which is preliminary data.</text>
</comment>
<evidence type="ECO:0000313" key="2">
    <source>
        <dbReference type="Proteomes" id="UP000092093"/>
    </source>
</evidence>
<reference evidence="1 2" key="1">
    <citation type="submission" date="2015-09" db="EMBL/GenBank/DDBJ databases">
        <title>Aphanizomenon flos-aquae WA102.</title>
        <authorList>
            <person name="Driscoll C."/>
        </authorList>
    </citation>
    <scope>NUCLEOTIDE SEQUENCE [LARGE SCALE GENOMIC DNA]</scope>
    <source>
        <strain evidence="1">WA102</strain>
    </source>
</reference>
<proteinExistence type="predicted"/>
<gene>
    <name evidence="1" type="ORF">AN484_22725</name>
</gene>
<protein>
    <submittedName>
        <fullName evidence="1">Uncharacterized protein</fullName>
    </submittedName>
</protein>
<sequence>MNQETLYQKIERLFCTLKALREQYKTIDTWAETRQFMDDIVDIYIALKTNPSIEEDTKFQDYIRESAIELTSCTDYIYDFIFKMEQTLDSTFYNDEWIGICWQRSAVEAIKEMYQNTCLEEYFDDLDTEEVDDFIKEKGEYEGYIPQAQIPIGIPSSHWWWWYPNTTTKVEADKK</sequence>
<accession>A0A1B7WSI4</accession>
<dbReference type="AlphaFoldDB" id="A0A1B7WSI4"/>